<keyword evidence="4" id="KW-1185">Reference proteome</keyword>
<dbReference type="PROSITE" id="PS51257">
    <property type="entry name" value="PROKAR_LIPOPROTEIN"/>
    <property type="match status" value="1"/>
</dbReference>
<feature type="signal peptide" evidence="1">
    <location>
        <begin position="1"/>
        <end position="28"/>
    </location>
</feature>
<organism evidence="3 4">
    <name type="scientific">Micromonospora echinofusca</name>
    <dbReference type="NCBI Taxonomy" id="47858"/>
    <lineage>
        <taxon>Bacteria</taxon>
        <taxon>Bacillati</taxon>
        <taxon>Actinomycetota</taxon>
        <taxon>Actinomycetes</taxon>
        <taxon>Micromonosporales</taxon>
        <taxon>Micromonosporaceae</taxon>
        <taxon>Micromonospora</taxon>
    </lineage>
</organism>
<keyword evidence="3" id="KW-0378">Hydrolase</keyword>
<evidence type="ECO:0000256" key="1">
    <source>
        <dbReference type="SAM" id="SignalP"/>
    </source>
</evidence>
<dbReference type="Gene3D" id="3.40.50.1110">
    <property type="entry name" value="SGNH hydrolase"/>
    <property type="match status" value="1"/>
</dbReference>
<dbReference type="InterPro" id="IPR036514">
    <property type="entry name" value="SGNH_hydro_sf"/>
</dbReference>
<proteinExistence type="predicted"/>
<dbReference type="GO" id="GO:0016787">
    <property type="term" value="F:hydrolase activity"/>
    <property type="evidence" value="ECO:0007669"/>
    <property type="project" value="UniProtKB-KW"/>
</dbReference>
<keyword evidence="1" id="KW-0732">Signal</keyword>
<accession>A0ABS3W1R7</accession>
<dbReference type="InterPro" id="IPR013830">
    <property type="entry name" value="SGNH_hydro"/>
</dbReference>
<name>A0ABS3W1R7_MICEH</name>
<dbReference type="RefSeq" id="WP_208817789.1">
    <property type="nucleotide sequence ID" value="NZ_WVUH01000567.1"/>
</dbReference>
<gene>
    <name evidence="3" type="ORF">GSF22_32695</name>
</gene>
<dbReference type="SUPFAM" id="SSF52266">
    <property type="entry name" value="SGNH hydrolase"/>
    <property type="match status" value="1"/>
</dbReference>
<evidence type="ECO:0000313" key="3">
    <source>
        <dbReference type="EMBL" id="MBO4210717.1"/>
    </source>
</evidence>
<reference evidence="3 4" key="1">
    <citation type="submission" date="2019-12" db="EMBL/GenBank/DDBJ databases">
        <title>Whole genome sequencing of endophytic Actinobacterium Micromonospora sp. MPMI6T.</title>
        <authorList>
            <person name="Evv R."/>
            <person name="Podile A.R."/>
        </authorList>
    </citation>
    <scope>NUCLEOTIDE SEQUENCE [LARGE SCALE GENOMIC DNA]</scope>
    <source>
        <strain evidence="3 4">MPMI6</strain>
    </source>
</reference>
<evidence type="ECO:0000259" key="2">
    <source>
        <dbReference type="Pfam" id="PF13472"/>
    </source>
</evidence>
<feature type="chain" id="PRO_5045677926" evidence="1">
    <location>
        <begin position="29"/>
        <end position="296"/>
    </location>
</feature>
<evidence type="ECO:0000313" key="4">
    <source>
        <dbReference type="Proteomes" id="UP000823521"/>
    </source>
</evidence>
<sequence>MPRRWTTHPTSRRWTTALLCLAALVALACEGGGGGPTPRPSTSPRAGLPGSMAALGDSITTGFGSCLVLASCERNSWSTGDGRRVESIYRRLLAENPTIRGEARNLAAPGARAASLPAQATEAVRVDVAYLTVLIGANDACRGGIDAMTPVDAFRADLDRALAIVREKRPKARILVLSIPDLHRLWEVGHTDERAVRAWRRGICPALLANATSDAPTDVARRAAFAERIDAYNGQLRAACRRYGSRCRYDGGAIHRVRFSLEMVNSLDYFHPDVDGQGRLAEVAWGASGLAGTARR</sequence>
<dbReference type="Proteomes" id="UP000823521">
    <property type="component" value="Unassembled WGS sequence"/>
</dbReference>
<dbReference type="EMBL" id="WVUH01000567">
    <property type="protein sequence ID" value="MBO4210717.1"/>
    <property type="molecule type" value="Genomic_DNA"/>
</dbReference>
<feature type="domain" description="SGNH hydrolase-type esterase" evidence="2">
    <location>
        <begin position="54"/>
        <end position="248"/>
    </location>
</feature>
<protein>
    <submittedName>
        <fullName evidence="3">SGNH/GDSL hydrolase family protein</fullName>
    </submittedName>
</protein>
<comment type="caution">
    <text evidence="3">The sequence shown here is derived from an EMBL/GenBank/DDBJ whole genome shotgun (WGS) entry which is preliminary data.</text>
</comment>
<dbReference type="Pfam" id="PF13472">
    <property type="entry name" value="Lipase_GDSL_2"/>
    <property type="match status" value="1"/>
</dbReference>